<evidence type="ECO:0000256" key="3">
    <source>
        <dbReference type="RuleBase" id="RU003690"/>
    </source>
</evidence>
<dbReference type="SUPFAM" id="SSF51445">
    <property type="entry name" value="(Trans)glycosidases"/>
    <property type="match status" value="1"/>
</dbReference>
<comment type="similarity">
    <text evidence="1 3">Belongs to the glycosyl hydrolase 1 family.</text>
</comment>
<organism evidence="4 5">
    <name type="scientific">Turnera subulata</name>
    <dbReference type="NCBI Taxonomy" id="218843"/>
    <lineage>
        <taxon>Eukaryota</taxon>
        <taxon>Viridiplantae</taxon>
        <taxon>Streptophyta</taxon>
        <taxon>Embryophyta</taxon>
        <taxon>Tracheophyta</taxon>
        <taxon>Spermatophyta</taxon>
        <taxon>Magnoliopsida</taxon>
        <taxon>eudicotyledons</taxon>
        <taxon>Gunneridae</taxon>
        <taxon>Pentapetalae</taxon>
        <taxon>rosids</taxon>
        <taxon>fabids</taxon>
        <taxon>Malpighiales</taxon>
        <taxon>Passifloraceae</taxon>
        <taxon>Turnera</taxon>
    </lineage>
</organism>
<gene>
    <name evidence="4" type="ORF">Tsubulata_020015</name>
</gene>
<accession>A0A9Q0JJ16</accession>
<keyword evidence="2" id="KW-0378">Hydrolase</keyword>
<dbReference type="OrthoDB" id="65569at2759"/>
<dbReference type="InterPro" id="IPR033132">
    <property type="entry name" value="GH_1_N_CS"/>
</dbReference>
<dbReference type="InterPro" id="IPR017853">
    <property type="entry name" value="GH"/>
</dbReference>
<dbReference type="GO" id="GO:0005975">
    <property type="term" value="P:carbohydrate metabolic process"/>
    <property type="evidence" value="ECO:0007669"/>
    <property type="project" value="InterPro"/>
</dbReference>
<dbReference type="GO" id="GO:0008422">
    <property type="term" value="F:beta-glucosidase activity"/>
    <property type="evidence" value="ECO:0007669"/>
    <property type="project" value="TreeGrafter"/>
</dbReference>
<dbReference type="EMBL" id="JAKUCV010002350">
    <property type="protein sequence ID" value="KAJ4842957.1"/>
    <property type="molecule type" value="Genomic_DNA"/>
</dbReference>
<dbReference type="Gene3D" id="3.20.20.80">
    <property type="entry name" value="Glycosidases"/>
    <property type="match status" value="3"/>
</dbReference>
<comment type="caution">
    <text evidence="4">The sequence shown here is derived from an EMBL/GenBank/DDBJ whole genome shotgun (WGS) entry which is preliminary data.</text>
</comment>
<sequence length="371" mass="42447">MDEPDFNPDDFPDNFTYGSAVSAYQVEGAASEYGRGPSIWDTLTHKYPGAIADKSNGDVAIDFYHRYEDDLKAMNDTGLKAFRFSISWSRSGAFRDHLPLGHSSGPGGQRDYMDYTNLCFQRFGDRVKKWITLNEPWAYAYYGYDTGEFAPGRCSPWGSCVNQTGNSATEPYIVTHNMLLAHAAAVQQYREQYASQKGSIGITLCTYWMEPFNSSDISDIEAAKRALDFNYGWYMDPLTYGRYPASMVEYVGGRLPNFTTAESEMIKGSYDFIGLNYYTSRYVKYDNESFIDAEHMLDKDPVIYVTENGNEDKVDVRGYFAWSFFDNFEWSSGYTQRFGLTYINYTDNLARVPKASRIWFRSKLTNPQNSK</sequence>
<dbReference type="Proteomes" id="UP001141552">
    <property type="component" value="Unassembled WGS sequence"/>
</dbReference>
<evidence type="ECO:0000313" key="5">
    <source>
        <dbReference type="Proteomes" id="UP001141552"/>
    </source>
</evidence>
<evidence type="ECO:0008006" key="6">
    <source>
        <dbReference type="Google" id="ProtNLM"/>
    </source>
</evidence>
<reference evidence="4" key="2">
    <citation type="journal article" date="2023" name="Plants (Basel)">
        <title>Annotation of the Turnera subulata (Passifloraceae) Draft Genome Reveals the S-Locus Evolved after the Divergence of Turneroideae from Passifloroideae in a Stepwise Manner.</title>
        <authorList>
            <person name="Henning P.M."/>
            <person name="Roalson E.H."/>
            <person name="Mir W."/>
            <person name="McCubbin A.G."/>
            <person name="Shore J.S."/>
        </authorList>
    </citation>
    <scope>NUCLEOTIDE SEQUENCE</scope>
    <source>
        <strain evidence="4">F60SS</strain>
    </source>
</reference>
<reference evidence="4" key="1">
    <citation type="submission" date="2022-02" db="EMBL/GenBank/DDBJ databases">
        <authorList>
            <person name="Henning P.M."/>
            <person name="McCubbin A.G."/>
            <person name="Shore J.S."/>
        </authorList>
    </citation>
    <scope>NUCLEOTIDE SEQUENCE</scope>
    <source>
        <strain evidence="4">F60SS</strain>
        <tissue evidence="4">Leaves</tissue>
    </source>
</reference>
<dbReference type="PRINTS" id="PR00131">
    <property type="entry name" value="GLHYDRLASE1"/>
</dbReference>
<dbReference type="PROSITE" id="PS00653">
    <property type="entry name" value="GLYCOSYL_HYDROL_F1_2"/>
    <property type="match status" value="1"/>
</dbReference>
<dbReference type="AlphaFoldDB" id="A0A9Q0JJ16"/>
<dbReference type="PANTHER" id="PTHR10353">
    <property type="entry name" value="GLYCOSYL HYDROLASE"/>
    <property type="match status" value="1"/>
</dbReference>
<keyword evidence="5" id="KW-1185">Reference proteome</keyword>
<name>A0A9Q0JJ16_9ROSI</name>
<evidence type="ECO:0000313" key="4">
    <source>
        <dbReference type="EMBL" id="KAJ4842957.1"/>
    </source>
</evidence>
<protein>
    <recommendedName>
        <fullName evidence="6">Beta-glucosidase</fullName>
    </recommendedName>
</protein>
<evidence type="ECO:0000256" key="1">
    <source>
        <dbReference type="ARBA" id="ARBA00010838"/>
    </source>
</evidence>
<evidence type="ECO:0000256" key="2">
    <source>
        <dbReference type="ARBA" id="ARBA00022801"/>
    </source>
</evidence>
<dbReference type="InterPro" id="IPR001360">
    <property type="entry name" value="Glyco_hydro_1"/>
</dbReference>
<feature type="non-terminal residue" evidence="4">
    <location>
        <position position="371"/>
    </location>
</feature>
<proteinExistence type="inferred from homology"/>
<dbReference type="PANTHER" id="PTHR10353:SF323">
    <property type="entry name" value="LINAMARASE"/>
    <property type="match status" value="1"/>
</dbReference>
<dbReference type="Pfam" id="PF00232">
    <property type="entry name" value="Glyco_hydro_1"/>
    <property type="match status" value="3"/>
</dbReference>